<proteinExistence type="predicted"/>
<evidence type="ECO:0000259" key="1">
    <source>
        <dbReference type="PROSITE" id="PS50222"/>
    </source>
</evidence>
<reference evidence="3" key="2">
    <citation type="submission" date="2017-12" db="EMBL/GenBank/DDBJ databases">
        <title>Pseudomonas sp. MS586 complete sequence.</title>
        <authorList>
            <person name="Lu S."/>
            <person name="Deng P."/>
        </authorList>
    </citation>
    <scope>NUCLEOTIDE SEQUENCE</scope>
    <source>
        <strain evidence="3">MS586</strain>
    </source>
</reference>
<name>A0ABM6QHU9_9PSED</name>
<sequence>MGKSAKTKSLEEQLTAAQLERARKDFERYDTNGDGTLSTTEFRKALEPYLTPEDLKALMKEVNPNADGKISWTEFLDDYVKDL</sequence>
<dbReference type="SUPFAM" id="SSF47473">
    <property type="entry name" value="EF-hand"/>
    <property type="match status" value="1"/>
</dbReference>
<dbReference type="Proteomes" id="UP000075187">
    <property type="component" value="Chromosome"/>
</dbReference>
<evidence type="ECO:0000313" key="2">
    <source>
        <dbReference type="EMBL" id="AMQ85283.1"/>
    </source>
</evidence>
<feature type="domain" description="EF-hand" evidence="1">
    <location>
        <begin position="17"/>
        <end position="52"/>
    </location>
</feature>
<dbReference type="EMBL" id="CP014205">
    <property type="protein sequence ID" value="AUG97530.1"/>
    <property type="molecule type" value="Genomic_DNA"/>
</dbReference>
<dbReference type="PROSITE" id="PS50222">
    <property type="entry name" value="EF_HAND_2"/>
    <property type="match status" value="1"/>
</dbReference>
<dbReference type="InterPro" id="IPR018247">
    <property type="entry name" value="EF_Hand_1_Ca_BS"/>
</dbReference>
<organism evidence="3 4">
    <name type="scientific">Pseudomonas glycinae</name>
    <dbReference type="NCBI Taxonomy" id="1785145"/>
    <lineage>
        <taxon>Bacteria</taxon>
        <taxon>Pseudomonadati</taxon>
        <taxon>Pseudomonadota</taxon>
        <taxon>Gammaproteobacteria</taxon>
        <taxon>Pseudomonadales</taxon>
        <taxon>Pseudomonadaceae</taxon>
        <taxon>Pseudomonas</taxon>
    </lineage>
</organism>
<dbReference type="PROSITE" id="PS00018">
    <property type="entry name" value="EF_HAND_1"/>
    <property type="match status" value="1"/>
</dbReference>
<dbReference type="InterPro" id="IPR002048">
    <property type="entry name" value="EF_hand_dom"/>
</dbReference>
<protein>
    <submittedName>
        <fullName evidence="3">EF-hand domain-containing protein</fullName>
    </submittedName>
</protein>
<dbReference type="Gene3D" id="1.10.238.10">
    <property type="entry name" value="EF-hand"/>
    <property type="match status" value="1"/>
</dbReference>
<keyword evidence="4" id="KW-1185">Reference proteome</keyword>
<accession>A0ABM6QHU9</accession>
<dbReference type="Pfam" id="PF13499">
    <property type="entry name" value="EF-hand_7"/>
    <property type="match status" value="1"/>
</dbReference>
<dbReference type="InterPro" id="IPR011992">
    <property type="entry name" value="EF-hand-dom_pair"/>
</dbReference>
<evidence type="ECO:0000313" key="3">
    <source>
        <dbReference type="EMBL" id="AUG97530.1"/>
    </source>
</evidence>
<evidence type="ECO:0000313" key="4">
    <source>
        <dbReference type="Proteomes" id="UP000075187"/>
    </source>
</evidence>
<dbReference type="CDD" id="cd00051">
    <property type="entry name" value="EFh"/>
    <property type="match status" value="1"/>
</dbReference>
<dbReference type="EMBL" id="CP014205">
    <property type="protein sequence ID" value="AMQ85283.1"/>
    <property type="molecule type" value="Genomic_DNA"/>
</dbReference>
<reference evidence="4" key="1">
    <citation type="submission" date="2016-01" db="EMBL/GenBank/DDBJ databases">
        <title>Pseudomonas sp. MS586 complete sequence.</title>
        <authorList>
            <person name="Lu S."/>
            <person name="Deng P."/>
        </authorList>
    </citation>
    <scope>NUCLEOTIDE SEQUENCE [LARGE SCALE GENOMIC DNA]</scope>
    <source>
        <strain evidence="4">MS586</strain>
    </source>
</reference>
<gene>
    <name evidence="2" type="ORF">AWU82_18865</name>
    <name evidence="3" type="ORF">AWU82_29235</name>
</gene>
<dbReference type="RefSeq" id="WP_064382425.1">
    <property type="nucleotide sequence ID" value="NZ_CP014205.2"/>
</dbReference>